<evidence type="ECO:0000256" key="1">
    <source>
        <dbReference type="PROSITE-ProRule" id="PRU00047"/>
    </source>
</evidence>
<protein>
    <recommendedName>
        <fullName evidence="2">CCHC-type domain-containing protein</fullName>
    </recommendedName>
</protein>
<name>A0ABC8UAF3_9AQUA</name>
<comment type="caution">
    <text evidence="3">The sequence shown here is derived from an EMBL/GenBank/DDBJ whole genome shotgun (WGS) entry which is preliminary data.</text>
</comment>
<dbReference type="AlphaFoldDB" id="A0ABC8UAF3"/>
<dbReference type="Pfam" id="PF14392">
    <property type="entry name" value="zf-CCHC_4"/>
    <property type="match status" value="1"/>
</dbReference>
<proteinExistence type="predicted"/>
<keyword evidence="1" id="KW-0862">Zinc</keyword>
<dbReference type="PROSITE" id="PS50158">
    <property type="entry name" value="ZF_CCHC"/>
    <property type="match status" value="1"/>
</dbReference>
<sequence>MNVKGLEANYLVFFKYERLPNICYHCGCFGHGEKECQGSQCHKPSTVESQAYDPDNKVVGDDSGSPVETESTFQGVATIKPPIMEVMESGPLKLGVFKIQDLGKK</sequence>
<accession>A0ABC8UAF3</accession>
<gene>
    <name evidence="3" type="ORF">ILEXP_LOCUS48667</name>
</gene>
<keyword evidence="1" id="KW-0863">Zinc-finger</keyword>
<dbReference type="InterPro" id="IPR001878">
    <property type="entry name" value="Znf_CCHC"/>
</dbReference>
<reference evidence="3 4" key="1">
    <citation type="submission" date="2024-02" db="EMBL/GenBank/DDBJ databases">
        <authorList>
            <person name="Vignale AGUSTIN F."/>
            <person name="Sosa J E."/>
            <person name="Modenutti C."/>
        </authorList>
    </citation>
    <scope>NUCLEOTIDE SEQUENCE [LARGE SCALE GENOMIC DNA]</scope>
</reference>
<dbReference type="Proteomes" id="UP001642360">
    <property type="component" value="Unassembled WGS sequence"/>
</dbReference>
<keyword evidence="4" id="KW-1185">Reference proteome</keyword>
<evidence type="ECO:0000313" key="3">
    <source>
        <dbReference type="EMBL" id="CAK9178742.1"/>
    </source>
</evidence>
<evidence type="ECO:0000259" key="2">
    <source>
        <dbReference type="PROSITE" id="PS50158"/>
    </source>
</evidence>
<evidence type="ECO:0000313" key="4">
    <source>
        <dbReference type="Proteomes" id="UP001642360"/>
    </source>
</evidence>
<feature type="domain" description="CCHC-type" evidence="2">
    <location>
        <begin position="23"/>
        <end position="36"/>
    </location>
</feature>
<dbReference type="GO" id="GO:0008270">
    <property type="term" value="F:zinc ion binding"/>
    <property type="evidence" value="ECO:0007669"/>
    <property type="project" value="UniProtKB-KW"/>
</dbReference>
<dbReference type="EMBL" id="CAUOFW020007298">
    <property type="protein sequence ID" value="CAK9178742.1"/>
    <property type="molecule type" value="Genomic_DNA"/>
</dbReference>
<organism evidence="3 4">
    <name type="scientific">Ilex paraguariensis</name>
    <name type="common">yerba mate</name>
    <dbReference type="NCBI Taxonomy" id="185542"/>
    <lineage>
        <taxon>Eukaryota</taxon>
        <taxon>Viridiplantae</taxon>
        <taxon>Streptophyta</taxon>
        <taxon>Embryophyta</taxon>
        <taxon>Tracheophyta</taxon>
        <taxon>Spermatophyta</taxon>
        <taxon>Magnoliopsida</taxon>
        <taxon>eudicotyledons</taxon>
        <taxon>Gunneridae</taxon>
        <taxon>Pentapetalae</taxon>
        <taxon>asterids</taxon>
        <taxon>campanulids</taxon>
        <taxon>Aquifoliales</taxon>
        <taxon>Aquifoliaceae</taxon>
        <taxon>Ilex</taxon>
    </lineage>
</organism>
<keyword evidence="1" id="KW-0479">Metal-binding</keyword>
<dbReference type="InterPro" id="IPR025836">
    <property type="entry name" value="Zn_knuckle_CX2CX4HX4C"/>
</dbReference>